<gene>
    <name evidence="1" type="ORF">MSG28_003264</name>
</gene>
<dbReference type="EMBL" id="CM046105">
    <property type="protein sequence ID" value="KAI8434743.1"/>
    <property type="molecule type" value="Genomic_DNA"/>
</dbReference>
<proteinExistence type="predicted"/>
<keyword evidence="2" id="KW-1185">Reference proteome</keyword>
<evidence type="ECO:0000313" key="2">
    <source>
        <dbReference type="Proteomes" id="UP001064048"/>
    </source>
</evidence>
<organism evidence="1 2">
    <name type="scientific">Choristoneura fumiferana</name>
    <name type="common">Spruce budworm moth</name>
    <name type="synonym">Archips fumiferana</name>
    <dbReference type="NCBI Taxonomy" id="7141"/>
    <lineage>
        <taxon>Eukaryota</taxon>
        <taxon>Metazoa</taxon>
        <taxon>Ecdysozoa</taxon>
        <taxon>Arthropoda</taxon>
        <taxon>Hexapoda</taxon>
        <taxon>Insecta</taxon>
        <taxon>Pterygota</taxon>
        <taxon>Neoptera</taxon>
        <taxon>Endopterygota</taxon>
        <taxon>Lepidoptera</taxon>
        <taxon>Glossata</taxon>
        <taxon>Ditrysia</taxon>
        <taxon>Tortricoidea</taxon>
        <taxon>Tortricidae</taxon>
        <taxon>Tortricinae</taxon>
        <taxon>Choristoneura</taxon>
    </lineage>
</organism>
<accession>A0ACC0KE62</accession>
<evidence type="ECO:0000313" key="1">
    <source>
        <dbReference type="EMBL" id="KAI8434743.1"/>
    </source>
</evidence>
<protein>
    <submittedName>
        <fullName evidence="1">Uncharacterized protein</fullName>
    </submittedName>
</protein>
<sequence length="86" mass="9806">MSLRCARAALKPSLFARESLLEARRENTSRATLISSFFPDAVEKYFSGVAVLHFYNVTLDVSLGKNDGCIGYVFFWFMIFTRKVLD</sequence>
<dbReference type="Proteomes" id="UP001064048">
    <property type="component" value="Chromosome 5"/>
</dbReference>
<reference evidence="1 2" key="1">
    <citation type="journal article" date="2022" name="Genome Biol. Evol.">
        <title>The Spruce Budworm Genome: Reconstructing the Evolutionary History of Antifreeze Proteins.</title>
        <authorList>
            <person name="Beliveau C."/>
            <person name="Gagne P."/>
            <person name="Picq S."/>
            <person name="Vernygora O."/>
            <person name="Keeling C.I."/>
            <person name="Pinkney K."/>
            <person name="Doucet D."/>
            <person name="Wen F."/>
            <person name="Johnston J.S."/>
            <person name="Maaroufi H."/>
            <person name="Boyle B."/>
            <person name="Laroche J."/>
            <person name="Dewar K."/>
            <person name="Juretic N."/>
            <person name="Blackburn G."/>
            <person name="Nisole A."/>
            <person name="Brunet B."/>
            <person name="Brandao M."/>
            <person name="Lumley L."/>
            <person name="Duan J."/>
            <person name="Quan G."/>
            <person name="Lucarotti C.J."/>
            <person name="Roe A.D."/>
            <person name="Sperling F.A.H."/>
            <person name="Levesque R.C."/>
            <person name="Cusson M."/>
        </authorList>
    </citation>
    <scope>NUCLEOTIDE SEQUENCE [LARGE SCALE GENOMIC DNA]</scope>
    <source>
        <strain evidence="1">Glfc:IPQL:Cfum</strain>
    </source>
</reference>
<name>A0ACC0KE62_CHOFU</name>
<comment type="caution">
    <text evidence="1">The sequence shown here is derived from an EMBL/GenBank/DDBJ whole genome shotgun (WGS) entry which is preliminary data.</text>
</comment>